<evidence type="ECO:0000313" key="5">
    <source>
        <dbReference type="Proteomes" id="UP000669179"/>
    </source>
</evidence>
<dbReference type="PRINTS" id="PR01782">
    <property type="entry name" value="MCEVIRFACTOR"/>
</dbReference>
<dbReference type="NCBIfam" id="TIGR00996">
    <property type="entry name" value="Mtu_fam_mce"/>
    <property type="match status" value="1"/>
</dbReference>
<dbReference type="Pfam" id="PF02470">
    <property type="entry name" value="MlaD"/>
    <property type="match status" value="1"/>
</dbReference>
<feature type="domain" description="Mammalian cell entry C-terminal" evidence="3">
    <location>
        <begin position="164"/>
        <end position="364"/>
    </location>
</feature>
<dbReference type="PANTHER" id="PTHR33371">
    <property type="entry name" value="INTERMEMBRANE PHOSPHOLIPID TRANSPORT SYSTEM BINDING PROTEIN MLAD-RELATED"/>
    <property type="match status" value="1"/>
</dbReference>
<protein>
    <submittedName>
        <fullName evidence="4">MCE family protein</fullName>
    </submittedName>
</protein>
<evidence type="ECO:0000256" key="1">
    <source>
        <dbReference type="SAM" id="MobiDB-lite"/>
    </source>
</evidence>
<dbReference type="InterPro" id="IPR005693">
    <property type="entry name" value="Mce"/>
</dbReference>
<dbReference type="PANTHER" id="PTHR33371:SF18">
    <property type="entry name" value="MCE-FAMILY PROTEIN MCE3C"/>
    <property type="match status" value="1"/>
</dbReference>
<gene>
    <name evidence="4" type="ORF">J4573_53055</name>
</gene>
<evidence type="ECO:0000259" key="3">
    <source>
        <dbReference type="Pfam" id="PF11887"/>
    </source>
</evidence>
<dbReference type="InterPro" id="IPR003399">
    <property type="entry name" value="Mce/MlaD"/>
</dbReference>
<feature type="domain" description="Mce/MlaD" evidence="2">
    <location>
        <begin position="83"/>
        <end position="156"/>
    </location>
</feature>
<dbReference type="GO" id="GO:0005576">
    <property type="term" value="C:extracellular region"/>
    <property type="evidence" value="ECO:0007669"/>
    <property type="project" value="TreeGrafter"/>
</dbReference>
<comment type="caution">
    <text evidence="4">The sequence shown here is derived from an EMBL/GenBank/DDBJ whole genome shotgun (WGS) entry which is preliminary data.</text>
</comment>
<evidence type="ECO:0000259" key="2">
    <source>
        <dbReference type="Pfam" id="PF02470"/>
    </source>
</evidence>
<organism evidence="4 5">
    <name type="scientific">Actinomadura barringtoniae</name>
    <dbReference type="NCBI Taxonomy" id="1427535"/>
    <lineage>
        <taxon>Bacteria</taxon>
        <taxon>Bacillati</taxon>
        <taxon>Actinomycetota</taxon>
        <taxon>Actinomycetes</taxon>
        <taxon>Streptosporangiales</taxon>
        <taxon>Thermomonosporaceae</taxon>
        <taxon>Actinomadura</taxon>
    </lineage>
</organism>
<name>A0A939TA89_9ACTN</name>
<dbReference type="EMBL" id="JAGEOJ010000046">
    <property type="protein sequence ID" value="MBO2455888.1"/>
    <property type="molecule type" value="Genomic_DNA"/>
</dbReference>
<dbReference type="InterPro" id="IPR052336">
    <property type="entry name" value="MlaD_Phospholipid_Transporter"/>
</dbReference>
<feature type="region of interest" description="Disordered" evidence="1">
    <location>
        <begin position="1"/>
        <end position="45"/>
    </location>
</feature>
<dbReference type="Pfam" id="PF11887">
    <property type="entry name" value="Mce4_CUP1"/>
    <property type="match status" value="1"/>
</dbReference>
<keyword evidence="5" id="KW-1185">Reference proteome</keyword>
<sequence>MSHAGNGPTGPKRGPARLPGSGPASLPERGPKSRKSKRAARGPLFKPVRERNPITVFFVGMTVLIVAAAASFRAADLPVIGGGTTYSAEFSEAAGLRSGNEVRVAGVKVGKVTGVRLDHGKVKVEFRVKDTWVGNASTAAIAIKTVLGDKYVAVDPLGTGPQSPKTPIPATRTMSPYDVTEAFNDLSTSLVNLDSARLGQSLQTLSATFSGTPPAVRKALDGVTGLAKVISSRDTELKRLLAGANKFSGTMADQSSQIETLLKDGNLLLGELRRRREAVHGLLVGTQQLSTQLTGLVDDNQRQLAPALRSLEKVTTLLERNKADLDRALSIAGPYTRLVGNSLGNGRWMDGYVCGVVPKNYLPPGTPPKTGCMPPKGGR</sequence>
<dbReference type="RefSeq" id="WP_208264126.1">
    <property type="nucleotide sequence ID" value="NZ_JAGEOJ010000046.1"/>
</dbReference>
<dbReference type="InterPro" id="IPR024516">
    <property type="entry name" value="Mce_C"/>
</dbReference>
<evidence type="ECO:0000313" key="4">
    <source>
        <dbReference type="EMBL" id="MBO2455888.1"/>
    </source>
</evidence>
<reference evidence="4" key="1">
    <citation type="submission" date="2021-03" db="EMBL/GenBank/DDBJ databases">
        <authorList>
            <person name="Kanchanasin P."/>
            <person name="Saeng-In P."/>
            <person name="Phongsopitanun W."/>
            <person name="Yuki M."/>
            <person name="Kudo T."/>
            <person name="Ohkuma M."/>
            <person name="Tanasupawat S."/>
        </authorList>
    </citation>
    <scope>NUCLEOTIDE SEQUENCE</scope>
    <source>
        <strain evidence="4">GKU 128</strain>
    </source>
</reference>
<accession>A0A939TA89</accession>
<dbReference type="Proteomes" id="UP000669179">
    <property type="component" value="Unassembled WGS sequence"/>
</dbReference>
<proteinExistence type="predicted"/>
<dbReference type="AlphaFoldDB" id="A0A939TA89"/>